<gene>
    <name evidence="2" type="ORF">PISMIDRAFT_689504</name>
</gene>
<feature type="region of interest" description="Disordered" evidence="1">
    <location>
        <begin position="37"/>
        <end position="56"/>
    </location>
</feature>
<reference evidence="3" key="2">
    <citation type="submission" date="2015-01" db="EMBL/GenBank/DDBJ databases">
        <title>Evolutionary Origins and Diversification of the Mycorrhizal Mutualists.</title>
        <authorList>
            <consortium name="DOE Joint Genome Institute"/>
            <consortium name="Mycorrhizal Genomics Consortium"/>
            <person name="Kohler A."/>
            <person name="Kuo A."/>
            <person name="Nagy L.G."/>
            <person name="Floudas D."/>
            <person name="Copeland A."/>
            <person name="Barry K.W."/>
            <person name="Cichocki N."/>
            <person name="Veneault-Fourrey C."/>
            <person name="LaButti K."/>
            <person name="Lindquist E.A."/>
            <person name="Lipzen A."/>
            <person name="Lundell T."/>
            <person name="Morin E."/>
            <person name="Murat C."/>
            <person name="Riley R."/>
            <person name="Ohm R."/>
            <person name="Sun H."/>
            <person name="Tunlid A."/>
            <person name="Henrissat B."/>
            <person name="Grigoriev I.V."/>
            <person name="Hibbett D.S."/>
            <person name="Martin F."/>
        </authorList>
    </citation>
    <scope>NUCLEOTIDE SEQUENCE [LARGE SCALE GENOMIC DNA]</scope>
    <source>
        <strain evidence="3">441</strain>
    </source>
</reference>
<proteinExistence type="predicted"/>
<dbReference type="EMBL" id="KN834087">
    <property type="protein sequence ID" value="KIK12403.1"/>
    <property type="molecule type" value="Genomic_DNA"/>
</dbReference>
<dbReference type="HOGENOM" id="CLU_3020002_0_0_1"/>
<dbReference type="AlphaFoldDB" id="A0A0C9YWZ3"/>
<name>A0A0C9YWZ3_9AGAM</name>
<reference evidence="2 3" key="1">
    <citation type="submission" date="2014-04" db="EMBL/GenBank/DDBJ databases">
        <authorList>
            <consortium name="DOE Joint Genome Institute"/>
            <person name="Kuo A."/>
            <person name="Kohler A."/>
            <person name="Costa M.D."/>
            <person name="Nagy L.G."/>
            <person name="Floudas D."/>
            <person name="Copeland A."/>
            <person name="Barry K.W."/>
            <person name="Cichocki N."/>
            <person name="Veneault-Fourrey C."/>
            <person name="LaButti K."/>
            <person name="Lindquist E.A."/>
            <person name="Lipzen A."/>
            <person name="Lundell T."/>
            <person name="Morin E."/>
            <person name="Murat C."/>
            <person name="Sun H."/>
            <person name="Tunlid A."/>
            <person name="Henrissat B."/>
            <person name="Grigoriev I.V."/>
            <person name="Hibbett D.S."/>
            <person name="Martin F."/>
            <person name="Nordberg H.P."/>
            <person name="Cantor M.N."/>
            <person name="Hua S.X."/>
        </authorList>
    </citation>
    <scope>NUCLEOTIDE SEQUENCE [LARGE SCALE GENOMIC DNA]</scope>
    <source>
        <strain evidence="2 3">441</strain>
    </source>
</reference>
<keyword evidence="3" id="KW-1185">Reference proteome</keyword>
<protein>
    <submittedName>
        <fullName evidence="2">Uncharacterized protein</fullName>
    </submittedName>
</protein>
<accession>A0A0C9YWZ3</accession>
<organism evidence="2 3">
    <name type="scientific">Pisolithus microcarpus 441</name>
    <dbReference type="NCBI Taxonomy" id="765257"/>
    <lineage>
        <taxon>Eukaryota</taxon>
        <taxon>Fungi</taxon>
        <taxon>Dikarya</taxon>
        <taxon>Basidiomycota</taxon>
        <taxon>Agaricomycotina</taxon>
        <taxon>Agaricomycetes</taxon>
        <taxon>Agaricomycetidae</taxon>
        <taxon>Boletales</taxon>
        <taxon>Sclerodermatineae</taxon>
        <taxon>Pisolithaceae</taxon>
        <taxon>Pisolithus</taxon>
    </lineage>
</organism>
<sequence length="56" mass="6441">MPSIFAPKLCPDSDLHPSRPTRYLEMRIRSVMLVRHPPSLEVPPPPQHIHIHSHST</sequence>
<dbReference type="Proteomes" id="UP000054018">
    <property type="component" value="Unassembled WGS sequence"/>
</dbReference>
<feature type="non-terminal residue" evidence="2">
    <location>
        <position position="56"/>
    </location>
</feature>
<evidence type="ECO:0000313" key="3">
    <source>
        <dbReference type="Proteomes" id="UP000054018"/>
    </source>
</evidence>
<evidence type="ECO:0000313" key="2">
    <source>
        <dbReference type="EMBL" id="KIK12403.1"/>
    </source>
</evidence>
<evidence type="ECO:0000256" key="1">
    <source>
        <dbReference type="SAM" id="MobiDB-lite"/>
    </source>
</evidence>